<organism evidence="1 2">
    <name type="scientific">Noviherbaspirillum album</name>
    <dbReference type="NCBI Taxonomy" id="3080276"/>
    <lineage>
        <taxon>Bacteria</taxon>
        <taxon>Pseudomonadati</taxon>
        <taxon>Pseudomonadota</taxon>
        <taxon>Betaproteobacteria</taxon>
        <taxon>Burkholderiales</taxon>
        <taxon>Oxalobacteraceae</taxon>
        <taxon>Noviherbaspirillum</taxon>
    </lineage>
</organism>
<comment type="caution">
    <text evidence="1">The sequence shown here is derived from an EMBL/GenBank/DDBJ whole genome shotgun (WGS) entry which is preliminary data.</text>
</comment>
<evidence type="ECO:0000313" key="1">
    <source>
        <dbReference type="EMBL" id="MEC4718175.1"/>
    </source>
</evidence>
<protein>
    <submittedName>
        <fullName evidence="1">Uncharacterized protein</fullName>
    </submittedName>
</protein>
<dbReference type="EMBL" id="JAWIIV010000002">
    <property type="protein sequence ID" value="MEC4718175.1"/>
    <property type="molecule type" value="Genomic_DNA"/>
</dbReference>
<keyword evidence="2" id="KW-1185">Reference proteome</keyword>
<evidence type="ECO:0000313" key="2">
    <source>
        <dbReference type="Proteomes" id="UP001352263"/>
    </source>
</evidence>
<dbReference type="RefSeq" id="WP_326504929.1">
    <property type="nucleotide sequence ID" value="NZ_JAWIIV010000002.1"/>
</dbReference>
<sequence>MLFAHTLLTDASSFTLAPYTPPVKKTRKQVERTPKAVASDITSSVQLSLDLQVEQAIAMLAKPIIASFAVPKAYQSDKAGISLIEAERDTEKCDVTIPYEPWGEAFIVDANDHGWSKEGLQFLRVRLFWESFDELALSNNEREKWDILKWIFKPVIRKQYTYGKPVVEWHQNDEFFSFHNCCLAVGMDEDVLRDGIVRNVDSGIIEAVLRVCAE</sequence>
<accession>A0ABU6J3H0</accession>
<dbReference type="Proteomes" id="UP001352263">
    <property type="component" value="Unassembled WGS sequence"/>
</dbReference>
<proteinExistence type="predicted"/>
<reference evidence="1 2" key="1">
    <citation type="submission" date="2023-10" db="EMBL/GenBank/DDBJ databases">
        <title>Noviherbaspirillum sp. CPCC 100848 genome assembly.</title>
        <authorList>
            <person name="Li X.Y."/>
            <person name="Fang X.M."/>
        </authorList>
    </citation>
    <scope>NUCLEOTIDE SEQUENCE [LARGE SCALE GENOMIC DNA]</scope>
    <source>
        <strain evidence="1 2">CPCC 100848</strain>
    </source>
</reference>
<gene>
    <name evidence="1" type="ORF">RY831_03380</name>
</gene>
<name>A0ABU6J3H0_9BURK</name>